<dbReference type="Proteomes" id="UP000414233">
    <property type="component" value="Unassembled WGS sequence"/>
</dbReference>
<dbReference type="AlphaFoldDB" id="A0A5E4RQA0"/>
<proteinExistence type="inferred from homology"/>
<keyword evidence="4" id="KW-1185">Reference proteome</keyword>
<sequence length="316" mass="34720">MTVENVYDGPIVDAHHHFWDPVANHHPWLSGPGLIPFRYGDYSAIKRRYYPADYFADAGRHAVTATVYVESEWDPRDPLGETAFISRISQDHGVPNAVVAQAWLHHADAADLLARQAACPLVRSVRHKPGGAARPEDAARVRSLMSDERWRRGYAELARHDLHFDLQTSWWHAHEAVQLARDFPRTTIILNHAGLPADRSAAGLNAWRRALAPLADCPNVAVKISGLGQAGQAWTVAANAPVVNDCIAMFSPQRVMFASNFPVDGLCATFAQIFDGFKAITAGLPAEGQRAMFHDNAQRLYRTGQALHATAEAANG</sequence>
<dbReference type="EMBL" id="CABPRZ010000001">
    <property type="protein sequence ID" value="VVD65203.1"/>
    <property type="molecule type" value="Genomic_DNA"/>
</dbReference>
<dbReference type="InterPro" id="IPR052350">
    <property type="entry name" value="Metallo-dep_Lactonases"/>
</dbReference>
<dbReference type="PANTHER" id="PTHR43569">
    <property type="entry name" value="AMIDOHYDROLASE"/>
    <property type="match status" value="1"/>
</dbReference>
<dbReference type="Gene3D" id="3.20.20.140">
    <property type="entry name" value="Metal-dependent hydrolases"/>
    <property type="match status" value="1"/>
</dbReference>
<dbReference type="RefSeq" id="WP_150695275.1">
    <property type="nucleotide sequence ID" value="NZ_CABPRZ010000001.1"/>
</dbReference>
<evidence type="ECO:0000256" key="1">
    <source>
        <dbReference type="ARBA" id="ARBA00038310"/>
    </source>
</evidence>
<dbReference type="GO" id="GO:0016787">
    <property type="term" value="F:hydrolase activity"/>
    <property type="evidence" value="ECO:0007669"/>
    <property type="project" value="UniProtKB-KW"/>
</dbReference>
<feature type="domain" description="Amidohydrolase-related" evidence="2">
    <location>
        <begin position="12"/>
        <end position="302"/>
    </location>
</feature>
<protein>
    <submittedName>
        <fullName evidence="3">Amidohydrolase</fullName>
    </submittedName>
</protein>
<reference evidence="3 4" key="1">
    <citation type="submission" date="2019-08" db="EMBL/GenBank/DDBJ databases">
        <authorList>
            <person name="Peeters C."/>
        </authorList>
    </citation>
    <scope>NUCLEOTIDE SEQUENCE [LARGE SCALE GENOMIC DNA]</scope>
    <source>
        <strain evidence="3 4">LMG 30175</strain>
    </source>
</reference>
<comment type="similarity">
    <text evidence="1">Belongs to the metallo-dependent hydrolases superfamily.</text>
</comment>
<dbReference type="Pfam" id="PF04909">
    <property type="entry name" value="Amidohydro_2"/>
    <property type="match status" value="1"/>
</dbReference>
<accession>A0A5E4RQA0</accession>
<gene>
    <name evidence="3" type="ORF">PTE30175_00307</name>
</gene>
<dbReference type="SUPFAM" id="SSF51556">
    <property type="entry name" value="Metallo-dependent hydrolases"/>
    <property type="match status" value="1"/>
</dbReference>
<dbReference type="InterPro" id="IPR032466">
    <property type="entry name" value="Metal_Hydrolase"/>
</dbReference>
<evidence type="ECO:0000259" key="2">
    <source>
        <dbReference type="Pfam" id="PF04909"/>
    </source>
</evidence>
<dbReference type="InterPro" id="IPR006680">
    <property type="entry name" value="Amidohydro-rel"/>
</dbReference>
<evidence type="ECO:0000313" key="4">
    <source>
        <dbReference type="Proteomes" id="UP000414233"/>
    </source>
</evidence>
<organism evidence="3 4">
    <name type="scientific">Pandoraea terrae</name>
    <dbReference type="NCBI Taxonomy" id="1537710"/>
    <lineage>
        <taxon>Bacteria</taxon>
        <taxon>Pseudomonadati</taxon>
        <taxon>Pseudomonadota</taxon>
        <taxon>Betaproteobacteria</taxon>
        <taxon>Burkholderiales</taxon>
        <taxon>Burkholderiaceae</taxon>
        <taxon>Pandoraea</taxon>
    </lineage>
</organism>
<evidence type="ECO:0000313" key="3">
    <source>
        <dbReference type="EMBL" id="VVD65203.1"/>
    </source>
</evidence>
<keyword evidence="3" id="KW-0378">Hydrolase</keyword>
<dbReference type="PANTHER" id="PTHR43569:SF1">
    <property type="entry name" value="BLL3371 PROTEIN"/>
    <property type="match status" value="1"/>
</dbReference>
<name>A0A5E4RQA0_9BURK</name>
<dbReference type="OrthoDB" id="9787654at2"/>